<dbReference type="STRING" id="714315.GCA_000516535_00359"/>
<dbReference type="PANTHER" id="PTHR36180">
    <property type="entry name" value="DNA-BINDING PROTEIN-RELATED-RELATED"/>
    <property type="match status" value="1"/>
</dbReference>
<evidence type="ECO:0000259" key="1">
    <source>
        <dbReference type="PROSITE" id="PS51750"/>
    </source>
</evidence>
<protein>
    <submittedName>
        <fullName evidence="2">BRO family, N-terminal domain protein</fullName>
    </submittedName>
</protein>
<dbReference type="PANTHER" id="PTHR36180:SF2">
    <property type="entry name" value="BRO FAMILY PROTEIN"/>
    <property type="match status" value="1"/>
</dbReference>
<gene>
    <name evidence="2" type="ORF">JCM16774_0346</name>
</gene>
<dbReference type="Pfam" id="PF02498">
    <property type="entry name" value="Bro-N"/>
    <property type="match status" value="1"/>
</dbReference>
<dbReference type="OrthoDB" id="9812611at2"/>
<dbReference type="KEGG" id="lgo:JCM16774_0346"/>
<organism evidence="2 3">
    <name type="scientific">Pseudoleptotrichia goodfellowii</name>
    <dbReference type="NCBI Taxonomy" id="157692"/>
    <lineage>
        <taxon>Bacteria</taxon>
        <taxon>Fusobacteriati</taxon>
        <taxon>Fusobacteriota</taxon>
        <taxon>Fusobacteriia</taxon>
        <taxon>Fusobacteriales</taxon>
        <taxon>Leptotrichiaceae</taxon>
        <taxon>Pseudoleptotrichia</taxon>
    </lineage>
</organism>
<evidence type="ECO:0000313" key="3">
    <source>
        <dbReference type="Proteomes" id="UP000321606"/>
    </source>
</evidence>
<sequence>MQIFKNEKIGQIRALKKDNEIYFVGKDIAEILGYKDTSKAITRHVEEDDRMKCPVVDNIGREQETWIINESGFYSLIISSEMKEAKEFKKWVTKDVLPSIRKHGMYATDELLENPDLLIRVATKLKEEKEKNKQLKLELAYKSEIIEGVTNNIDVYKKQDILNRVVKHKGANYRERCGELYKVYRETHHVDLKARKEGYNKTQIRSRDKCKSVIEYAVKFGHIDNLYNIALKMYETDMNEIIEKIREVA</sequence>
<dbReference type="EMBL" id="AP019822">
    <property type="protein sequence ID" value="BBM35433.1"/>
    <property type="molecule type" value="Genomic_DNA"/>
</dbReference>
<reference evidence="2 3" key="1">
    <citation type="submission" date="2019-07" db="EMBL/GenBank/DDBJ databases">
        <title>Complete Genome Sequence of Leptotrichia goodfellowii Strain JCM 16774.</title>
        <authorList>
            <person name="Watanabe S."/>
            <person name="Cui L."/>
        </authorList>
    </citation>
    <scope>NUCLEOTIDE SEQUENCE [LARGE SCALE GENOMIC DNA]</scope>
    <source>
        <strain evidence="2 3">JCM16774</strain>
    </source>
</reference>
<proteinExistence type="predicted"/>
<name>A0A510JBD0_9FUSO</name>
<evidence type="ECO:0000313" key="2">
    <source>
        <dbReference type="EMBL" id="BBM35433.1"/>
    </source>
</evidence>
<feature type="domain" description="Bro-N" evidence="1">
    <location>
        <begin position="1"/>
        <end position="104"/>
    </location>
</feature>
<dbReference type="RefSeq" id="WP_051411721.1">
    <property type="nucleotide sequence ID" value="NZ_AP019822.1"/>
</dbReference>
<dbReference type="InterPro" id="IPR003497">
    <property type="entry name" value="BRO_N_domain"/>
</dbReference>
<accession>A0A510JBD0</accession>
<dbReference type="Proteomes" id="UP000321606">
    <property type="component" value="Chromosome"/>
</dbReference>
<dbReference type="PROSITE" id="PS51750">
    <property type="entry name" value="BRO_N"/>
    <property type="match status" value="1"/>
</dbReference>
<dbReference type="AlphaFoldDB" id="A0A510JBD0"/>
<dbReference type="SMART" id="SM01040">
    <property type="entry name" value="Bro-N"/>
    <property type="match status" value="1"/>
</dbReference>